<comment type="subcellular location">
    <subcellularLocation>
        <location evidence="1">Membrane</location>
        <topology evidence="1">Multi-pass membrane protein</topology>
    </subcellularLocation>
</comment>
<keyword evidence="6 9" id="KW-0472">Membrane</keyword>
<organism evidence="10 11">
    <name type="scientific">Paramuricea clavata</name>
    <name type="common">Red gorgonian</name>
    <name type="synonym">Violescent sea-whip</name>
    <dbReference type="NCBI Taxonomy" id="317549"/>
    <lineage>
        <taxon>Eukaryota</taxon>
        <taxon>Metazoa</taxon>
        <taxon>Cnidaria</taxon>
        <taxon>Anthozoa</taxon>
        <taxon>Octocorallia</taxon>
        <taxon>Malacalcyonacea</taxon>
        <taxon>Plexauridae</taxon>
        <taxon>Paramuricea</taxon>
    </lineage>
</organism>
<dbReference type="GO" id="GO:0005886">
    <property type="term" value="C:plasma membrane"/>
    <property type="evidence" value="ECO:0007669"/>
    <property type="project" value="TreeGrafter"/>
</dbReference>
<evidence type="ECO:0000256" key="2">
    <source>
        <dbReference type="ARBA" id="ARBA00006175"/>
    </source>
</evidence>
<dbReference type="Proteomes" id="UP001152795">
    <property type="component" value="Unassembled WGS sequence"/>
</dbReference>
<evidence type="ECO:0000256" key="9">
    <source>
        <dbReference type="SAM" id="Phobius"/>
    </source>
</evidence>
<evidence type="ECO:0000256" key="4">
    <source>
        <dbReference type="ARBA" id="ARBA00022692"/>
    </source>
</evidence>
<dbReference type="InterPro" id="IPR022357">
    <property type="entry name" value="MIP_CS"/>
</dbReference>
<keyword evidence="5 9" id="KW-1133">Transmembrane helix</keyword>
<gene>
    <name evidence="10" type="ORF">PACLA_8A060830</name>
</gene>
<dbReference type="Gene3D" id="1.20.1080.10">
    <property type="entry name" value="Glycerol uptake facilitator protein"/>
    <property type="match status" value="1"/>
</dbReference>
<dbReference type="Pfam" id="PF00230">
    <property type="entry name" value="MIP"/>
    <property type="match status" value="1"/>
</dbReference>
<feature type="transmembrane region" description="Helical" evidence="9">
    <location>
        <begin position="44"/>
        <end position="65"/>
    </location>
</feature>
<dbReference type="SUPFAM" id="SSF81338">
    <property type="entry name" value="Aquaporin-like"/>
    <property type="match status" value="1"/>
</dbReference>
<feature type="transmembrane region" description="Helical" evidence="9">
    <location>
        <begin position="149"/>
        <end position="169"/>
    </location>
</feature>
<protein>
    <submittedName>
        <fullName evidence="10">Aquaporin-8-like isoform X2</fullName>
    </submittedName>
</protein>
<comment type="similarity">
    <text evidence="2 7">Belongs to the MIP/aquaporin (TC 1.A.8) family.</text>
</comment>
<dbReference type="GO" id="GO:0015250">
    <property type="term" value="F:water channel activity"/>
    <property type="evidence" value="ECO:0007669"/>
    <property type="project" value="TreeGrafter"/>
</dbReference>
<dbReference type="InterPro" id="IPR023271">
    <property type="entry name" value="Aquaporin-like"/>
</dbReference>
<dbReference type="PANTHER" id="PTHR19139">
    <property type="entry name" value="AQUAPORIN TRANSPORTER"/>
    <property type="match status" value="1"/>
</dbReference>
<dbReference type="AlphaFoldDB" id="A0A6S7HBD1"/>
<dbReference type="OrthoDB" id="3222at2759"/>
<evidence type="ECO:0000313" key="11">
    <source>
        <dbReference type="Proteomes" id="UP001152795"/>
    </source>
</evidence>
<dbReference type="FunFam" id="1.20.1080.10:FF:000019">
    <property type="entry name" value="AQuaPorin or aquaglyceroporin related"/>
    <property type="match status" value="1"/>
</dbReference>
<reference evidence="10" key="1">
    <citation type="submission" date="2020-04" db="EMBL/GenBank/DDBJ databases">
        <authorList>
            <person name="Alioto T."/>
            <person name="Alioto T."/>
            <person name="Gomez Garrido J."/>
        </authorList>
    </citation>
    <scope>NUCLEOTIDE SEQUENCE</scope>
    <source>
        <strain evidence="10">A484AB</strain>
    </source>
</reference>
<dbReference type="InterPro" id="IPR000425">
    <property type="entry name" value="MIP"/>
</dbReference>
<evidence type="ECO:0000256" key="6">
    <source>
        <dbReference type="ARBA" id="ARBA00023136"/>
    </source>
</evidence>
<evidence type="ECO:0000256" key="1">
    <source>
        <dbReference type="ARBA" id="ARBA00004141"/>
    </source>
</evidence>
<evidence type="ECO:0000256" key="3">
    <source>
        <dbReference type="ARBA" id="ARBA00022448"/>
    </source>
</evidence>
<evidence type="ECO:0000256" key="7">
    <source>
        <dbReference type="RuleBase" id="RU000477"/>
    </source>
</evidence>
<accession>A0A6S7HBD1</accession>
<evidence type="ECO:0000256" key="8">
    <source>
        <dbReference type="SAM" id="MobiDB-lite"/>
    </source>
</evidence>
<evidence type="ECO:0000313" key="10">
    <source>
        <dbReference type="EMBL" id="CAB4000407.1"/>
    </source>
</evidence>
<feature type="transmembrane region" description="Helical" evidence="9">
    <location>
        <begin position="181"/>
        <end position="204"/>
    </location>
</feature>
<feature type="compositionally biased region" description="Polar residues" evidence="8">
    <location>
        <begin position="1"/>
        <end position="16"/>
    </location>
</feature>
<feature type="transmembrane region" description="Helical" evidence="9">
    <location>
        <begin position="71"/>
        <end position="98"/>
    </location>
</feature>
<feature type="transmembrane region" description="Helical" evidence="9">
    <location>
        <begin position="105"/>
        <end position="129"/>
    </location>
</feature>
<keyword evidence="3 7" id="KW-0813">Transport</keyword>
<feature type="transmembrane region" description="Helical" evidence="9">
    <location>
        <begin position="224"/>
        <end position="245"/>
    </location>
</feature>
<proteinExistence type="inferred from homology"/>
<sequence length="275" mass="28289">MEGNSSKSTEKGTNGTAEKRSSVSSSRKQSSVFMKYVRPCFAEFLVVLIFVFVGVCSVANASSFIPLVHGLAIIVLAFLAGGISGGHINPAVTLGVLLAGAISPLLALGYVLSQLLGAIVGAGFARVVLAKVVYENINGGAHSLGTDVTIGSAILAEILATSLLVLTVLMTAVDSKNKVPIAPLPIGFSVAVGIYGIGSVTGGSLNPARSFGPAVMGSYWSDHYVYWVGPILGAILASAIYRIVLASPDRLLFCKGSNVQPSHTDVELGSTARLP</sequence>
<dbReference type="CDD" id="cd00333">
    <property type="entry name" value="MIP"/>
    <property type="match status" value="1"/>
</dbReference>
<dbReference type="InterPro" id="IPR034294">
    <property type="entry name" value="Aquaporin_transptr"/>
</dbReference>
<comment type="caution">
    <text evidence="10">The sequence shown here is derived from an EMBL/GenBank/DDBJ whole genome shotgun (WGS) entry which is preliminary data.</text>
</comment>
<evidence type="ECO:0000256" key="5">
    <source>
        <dbReference type="ARBA" id="ARBA00022989"/>
    </source>
</evidence>
<feature type="region of interest" description="Disordered" evidence="8">
    <location>
        <begin position="1"/>
        <end position="23"/>
    </location>
</feature>
<name>A0A6S7HBD1_PARCT</name>
<dbReference type="EMBL" id="CACRXK020003830">
    <property type="protein sequence ID" value="CAB4000407.1"/>
    <property type="molecule type" value="Genomic_DNA"/>
</dbReference>
<dbReference type="PRINTS" id="PR00783">
    <property type="entry name" value="MINTRINSICP"/>
</dbReference>
<dbReference type="PANTHER" id="PTHR19139:SF284">
    <property type="entry name" value="AQUAPORIN"/>
    <property type="match status" value="1"/>
</dbReference>
<keyword evidence="11" id="KW-1185">Reference proteome</keyword>
<dbReference type="PROSITE" id="PS00221">
    <property type="entry name" value="MIP"/>
    <property type="match status" value="1"/>
</dbReference>
<keyword evidence="4 7" id="KW-0812">Transmembrane</keyword>